<dbReference type="EMBL" id="KZ825887">
    <property type="protein sequence ID" value="PYH93695.1"/>
    <property type="molecule type" value="Genomic_DNA"/>
</dbReference>
<evidence type="ECO:0000259" key="6">
    <source>
        <dbReference type="PROSITE" id="PS50089"/>
    </source>
</evidence>
<dbReference type="AlphaFoldDB" id="A0A319D8G9"/>
<name>A0A319D8G9_9EURO</name>
<organism evidence="7 8">
    <name type="scientific">Aspergillus ellipticus CBS 707.79</name>
    <dbReference type="NCBI Taxonomy" id="1448320"/>
    <lineage>
        <taxon>Eukaryota</taxon>
        <taxon>Fungi</taxon>
        <taxon>Dikarya</taxon>
        <taxon>Ascomycota</taxon>
        <taxon>Pezizomycotina</taxon>
        <taxon>Eurotiomycetes</taxon>
        <taxon>Eurotiomycetidae</taxon>
        <taxon>Eurotiales</taxon>
        <taxon>Aspergillaceae</taxon>
        <taxon>Aspergillus</taxon>
        <taxon>Aspergillus subgen. Circumdati</taxon>
    </lineage>
</organism>
<dbReference type="GO" id="GO:0061630">
    <property type="term" value="F:ubiquitin protein ligase activity"/>
    <property type="evidence" value="ECO:0007669"/>
    <property type="project" value="InterPro"/>
</dbReference>
<dbReference type="VEuPathDB" id="FungiDB:BO71DRAFT_298347"/>
<evidence type="ECO:0000256" key="2">
    <source>
        <dbReference type="ARBA" id="ARBA00022771"/>
    </source>
</evidence>
<dbReference type="Pfam" id="PF00097">
    <property type="entry name" value="zf-C3HC4"/>
    <property type="match status" value="1"/>
</dbReference>
<evidence type="ECO:0000256" key="4">
    <source>
        <dbReference type="PROSITE-ProRule" id="PRU00175"/>
    </source>
</evidence>
<feature type="domain" description="RING-type" evidence="6">
    <location>
        <begin position="106"/>
        <end position="156"/>
    </location>
</feature>
<dbReference type="STRING" id="1448320.A0A319D8G9"/>
<dbReference type="PANTHER" id="PTHR47094">
    <property type="entry name" value="ELFLESS, ISOFORM B"/>
    <property type="match status" value="1"/>
</dbReference>
<evidence type="ECO:0000256" key="5">
    <source>
        <dbReference type="SAM" id="MobiDB-lite"/>
    </source>
</evidence>
<keyword evidence="8" id="KW-1185">Reference proteome</keyword>
<feature type="compositionally biased region" description="Basic and acidic residues" evidence="5">
    <location>
        <begin position="48"/>
        <end position="62"/>
    </location>
</feature>
<dbReference type="InterPro" id="IPR013083">
    <property type="entry name" value="Znf_RING/FYVE/PHD"/>
</dbReference>
<sequence length="188" mass="20737">MEEIPARRRASAARRISLGSSPPGPRRHSTPTESSEAAGHDRKRRRTSNTERVTEQSERPESVDLTESGGTNSVSKTQAKQRADAILAQQSLDQDQGHSVLAAYKCPVCMDTPVDATSTLCGHLFCHKCITDTLKFSEEQRADTSGKGRGTCPVCRKPLTRNDLPGSKRNLIPLQIKLTTRKRREVTE</sequence>
<evidence type="ECO:0000313" key="8">
    <source>
        <dbReference type="Proteomes" id="UP000247810"/>
    </source>
</evidence>
<dbReference type="GO" id="GO:0006511">
    <property type="term" value="P:ubiquitin-dependent protein catabolic process"/>
    <property type="evidence" value="ECO:0007669"/>
    <property type="project" value="TreeGrafter"/>
</dbReference>
<evidence type="ECO:0000256" key="1">
    <source>
        <dbReference type="ARBA" id="ARBA00022723"/>
    </source>
</evidence>
<keyword evidence="3" id="KW-0862">Zinc</keyword>
<proteinExistence type="predicted"/>
<dbReference type="SMART" id="SM00184">
    <property type="entry name" value="RING"/>
    <property type="match status" value="1"/>
</dbReference>
<dbReference type="GO" id="GO:0032183">
    <property type="term" value="F:SUMO binding"/>
    <property type="evidence" value="ECO:0007669"/>
    <property type="project" value="TreeGrafter"/>
</dbReference>
<dbReference type="InterPro" id="IPR001841">
    <property type="entry name" value="Znf_RING"/>
</dbReference>
<dbReference type="PROSITE" id="PS00518">
    <property type="entry name" value="ZF_RING_1"/>
    <property type="match status" value="1"/>
</dbReference>
<dbReference type="GO" id="GO:0140082">
    <property type="term" value="F:SUMO-ubiquitin ligase activity"/>
    <property type="evidence" value="ECO:0007669"/>
    <property type="project" value="TreeGrafter"/>
</dbReference>
<accession>A0A319D8G9</accession>
<dbReference type="SUPFAM" id="SSF57850">
    <property type="entry name" value="RING/U-box"/>
    <property type="match status" value="1"/>
</dbReference>
<dbReference type="Proteomes" id="UP000247810">
    <property type="component" value="Unassembled WGS sequence"/>
</dbReference>
<protein>
    <recommendedName>
        <fullName evidence="6">RING-type domain-containing protein</fullName>
    </recommendedName>
</protein>
<dbReference type="OrthoDB" id="6270329at2759"/>
<feature type="compositionally biased region" description="Polar residues" evidence="5">
    <location>
        <begin position="68"/>
        <end position="79"/>
    </location>
</feature>
<dbReference type="InterPro" id="IPR017907">
    <property type="entry name" value="Znf_RING_CS"/>
</dbReference>
<dbReference type="PANTHER" id="PTHR47094:SF1">
    <property type="entry name" value="RING-TYPE E3 UBIQUITIN TRANSFERASE"/>
    <property type="match status" value="1"/>
</dbReference>
<dbReference type="Gene3D" id="3.30.40.10">
    <property type="entry name" value="Zinc/RING finger domain, C3HC4 (zinc finger)"/>
    <property type="match status" value="1"/>
</dbReference>
<feature type="region of interest" description="Disordered" evidence="5">
    <location>
        <begin position="1"/>
        <end position="79"/>
    </location>
</feature>
<dbReference type="InterPro" id="IPR018957">
    <property type="entry name" value="Znf_C3HC4_RING-type"/>
</dbReference>
<evidence type="ECO:0000313" key="7">
    <source>
        <dbReference type="EMBL" id="PYH93695.1"/>
    </source>
</evidence>
<evidence type="ECO:0000256" key="3">
    <source>
        <dbReference type="ARBA" id="ARBA00022833"/>
    </source>
</evidence>
<keyword evidence="1" id="KW-0479">Metal-binding</keyword>
<feature type="non-terminal residue" evidence="7">
    <location>
        <position position="188"/>
    </location>
</feature>
<dbReference type="GO" id="GO:0008270">
    <property type="term" value="F:zinc ion binding"/>
    <property type="evidence" value="ECO:0007669"/>
    <property type="project" value="UniProtKB-KW"/>
</dbReference>
<reference evidence="7 8" key="1">
    <citation type="submission" date="2018-02" db="EMBL/GenBank/DDBJ databases">
        <title>The genomes of Aspergillus section Nigri reveals drivers in fungal speciation.</title>
        <authorList>
            <consortium name="DOE Joint Genome Institute"/>
            <person name="Vesth T.C."/>
            <person name="Nybo J."/>
            <person name="Theobald S."/>
            <person name="Brandl J."/>
            <person name="Frisvad J.C."/>
            <person name="Nielsen K.F."/>
            <person name="Lyhne E.K."/>
            <person name="Kogle M.E."/>
            <person name="Kuo A."/>
            <person name="Riley R."/>
            <person name="Clum A."/>
            <person name="Nolan M."/>
            <person name="Lipzen A."/>
            <person name="Salamov A."/>
            <person name="Henrissat B."/>
            <person name="Wiebenga A."/>
            <person name="De vries R.P."/>
            <person name="Grigoriev I.V."/>
            <person name="Mortensen U.H."/>
            <person name="Andersen M.R."/>
            <person name="Baker S.E."/>
        </authorList>
    </citation>
    <scope>NUCLEOTIDE SEQUENCE [LARGE SCALE GENOMIC DNA]</scope>
    <source>
        <strain evidence="7 8">CBS 707.79</strain>
    </source>
</reference>
<dbReference type="GO" id="GO:0033768">
    <property type="term" value="C:SUMO-targeted ubiquitin ligase complex"/>
    <property type="evidence" value="ECO:0007669"/>
    <property type="project" value="TreeGrafter"/>
</dbReference>
<dbReference type="InterPro" id="IPR049627">
    <property type="entry name" value="SLX8"/>
</dbReference>
<keyword evidence="2 4" id="KW-0863">Zinc-finger</keyword>
<dbReference type="PROSITE" id="PS50089">
    <property type="entry name" value="ZF_RING_2"/>
    <property type="match status" value="1"/>
</dbReference>
<gene>
    <name evidence="7" type="ORF">BO71DRAFT_298347</name>
</gene>